<dbReference type="CDD" id="cd17360">
    <property type="entry name" value="MFS_HMIT_like"/>
    <property type="match status" value="1"/>
</dbReference>
<evidence type="ECO:0000259" key="10">
    <source>
        <dbReference type="PROSITE" id="PS50850"/>
    </source>
</evidence>
<dbReference type="InterPro" id="IPR020846">
    <property type="entry name" value="MFS_dom"/>
</dbReference>
<feature type="transmembrane region" description="Helical" evidence="9">
    <location>
        <begin position="329"/>
        <end position="352"/>
    </location>
</feature>
<feature type="transmembrane region" description="Helical" evidence="9">
    <location>
        <begin position="359"/>
        <end position="381"/>
    </location>
</feature>
<dbReference type="KEGG" id="cvn:111107140"/>
<gene>
    <name evidence="12" type="primary">LOC111107140</name>
</gene>
<evidence type="ECO:0000256" key="3">
    <source>
        <dbReference type="ARBA" id="ARBA00022448"/>
    </source>
</evidence>
<feature type="domain" description="Major facilitator superfamily (MFS) profile" evidence="10">
    <location>
        <begin position="49"/>
        <end position="571"/>
    </location>
</feature>
<feature type="transmembrane region" description="Helical" evidence="9">
    <location>
        <begin position="204"/>
        <end position="226"/>
    </location>
</feature>
<keyword evidence="11" id="KW-1185">Reference proteome</keyword>
<feature type="region of interest" description="Disordered" evidence="8">
    <location>
        <begin position="1"/>
        <end position="36"/>
    </location>
</feature>
<dbReference type="AlphaFoldDB" id="A0A8B8B3Q1"/>
<dbReference type="NCBIfam" id="TIGR00879">
    <property type="entry name" value="SP"/>
    <property type="match status" value="1"/>
</dbReference>
<dbReference type="GO" id="GO:0016324">
    <property type="term" value="C:apical plasma membrane"/>
    <property type="evidence" value="ECO:0007669"/>
    <property type="project" value="TreeGrafter"/>
</dbReference>
<keyword evidence="4 9" id="KW-0812">Transmembrane</keyword>
<evidence type="ECO:0000256" key="5">
    <source>
        <dbReference type="ARBA" id="ARBA00022989"/>
    </source>
</evidence>
<feature type="transmembrane region" description="Helical" evidence="9">
    <location>
        <begin position="478"/>
        <end position="498"/>
    </location>
</feature>
<feature type="region of interest" description="Disordered" evidence="8">
    <location>
        <begin position="603"/>
        <end position="627"/>
    </location>
</feature>
<name>A0A8B8B3Q1_CRAVI</name>
<feature type="transmembrane region" description="Helical" evidence="9">
    <location>
        <begin position="115"/>
        <end position="135"/>
    </location>
</feature>
<feature type="transmembrane region" description="Helical" evidence="9">
    <location>
        <begin position="175"/>
        <end position="198"/>
    </location>
</feature>
<evidence type="ECO:0000256" key="8">
    <source>
        <dbReference type="SAM" id="MobiDB-lite"/>
    </source>
</evidence>
<dbReference type="PRINTS" id="PR00171">
    <property type="entry name" value="SUGRTRNSPORT"/>
</dbReference>
<evidence type="ECO:0000256" key="9">
    <source>
        <dbReference type="SAM" id="Phobius"/>
    </source>
</evidence>
<comment type="similarity">
    <text evidence="2 7">Belongs to the major facilitator superfamily. Sugar transporter (TC 2.A.1.1) family.</text>
</comment>
<dbReference type="Gene3D" id="1.20.1250.20">
    <property type="entry name" value="MFS general substrate transporter like domains"/>
    <property type="match status" value="2"/>
</dbReference>
<feature type="transmembrane region" description="Helical" evidence="9">
    <location>
        <begin position="546"/>
        <end position="567"/>
    </location>
</feature>
<dbReference type="InterPro" id="IPR005829">
    <property type="entry name" value="Sugar_transporter_CS"/>
</dbReference>
<evidence type="ECO:0000256" key="2">
    <source>
        <dbReference type="ARBA" id="ARBA00010992"/>
    </source>
</evidence>
<dbReference type="InterPro" id="IPR003663">
    <property type="entry name" value="Sugar/inositol_transpt"/>
</dbReference>
<proteinExistence type="inferred from homology"/>
<dbReference type="InterPro" id="IPR036259">
    <property type="entry name" value="MFS_trans_sf"/>
</dbReference>
<accession>A0A8B8B3Q1</accession>
<keyword evidence="5 9" id="KW-1133">Transmembrane helix</keyword>
<dbReference type="PROSITE" id="PS00217">
    <property type="entry name" value="SUGAR_TRANSPORT_2"/>
    <property type="match status" value="1"/>
</dbReference>
<evidence type="ECO:0000256" key="7">
    <source>
        <dbReference type="RuleBase" id="RU003346"/>
    </source>
</evidence>
<dbReference type="OrthoDB" id="6339427at2759"/>
<feature type="compositionally biased region" description="Basic and acidic residues" evidence="8">
    <location>
        <begin position="25"/>
        <end position="36"/>
    </location>
</feature>
<feature type="transmembrane region" description="Helical" evidence="9">
    <location>
        <begin position="83"/>
        <end position="103"/>
    </location>
</feature>
<dbReference type="Proteomes" id="UP000694844">
    <property type="component" value="Chromosome 8"/>
</dbReference>
<dbReference type="PROSITE" id="PS50850">
    <property type="entry name" value="MFS"/>
    <property type="match status" value="1"/>
</dbReference>
<dbReference type="Pfam" id="PF00083">
    <property type="entry name" value="Sugar_tr"/>
    <property type="match status" value="2"/>
</dbReference>
<comment type="subcellular location">
    <subcellularLocation>
        <location evidence="1">Membrane</location>
        <topology evidence="1">Multi-pass membrane protein</topology>
    </subcellularLocation>
</comment>
<feature type="transmembrane region" description="Helical" evidence="9">
    <location>
        <begin position="141"/>
        <end position="163"/>
    </location>
</feature>
<feature type="compositionally biased region" description="Polar residues" evidence="8">
    <location>
        <begin position="614"/>
        <end position="627"/>
    </location>
</feature>
<evidence type="ECO:0000256" key="4">
    <source>
        <dbReference type="ARBA" id="ARBA00022692"/>
    </source>
</evidence>
<sequence>MARGSADEESHRLVRGMGKSQKKPKMGEKLEMEEKRPNESGGKFYVITLTIFATIGGLLFGYDTGIISGSMLLIRDDFQLTEIWQSAIVSSTIGAAAVFSLIAGFLVDKIGRKKVIMLASFVFTGGAIMMAVSPVDKKEVLLVGRLIVGAGIGFASMSVPVYVAEAAPSHIRGSLVTVNQLFITIGILLSSIIAGAFSKDKENGWRYMLGIAGVPSVIQFFGFLFLPESPRWLVGQGRLEEAKKALKKIRELDNVDVELSEIERSVEETREQNKYNMFQCFVLMVKTQPVRRALVLGCLLQFFQQLCGINTVIYYSGSILRVAGFPSSLAIWLSCIPFTVNFLCTFIGVYAVEKAGRRVLTLLSFIGIIIALIVLGAGFQLSEKNSPPVSLRLDNYSSCHTKYDSCNGCIKDDNCGFCWEKEKEGSTGWCLHVYKEHPERYAKPENSTVTFYNESLCNATNYETEHYNWANDFCPTDYSWMAVLGLALFVIAFAPGLGPNPWTINSEIYPLWARGTGTSLATCVNWIGNLIVSFTFLLLLKTITTYGTFYLFCGISFLGMSILFFILPETKNKTLEEVEELFMSKEYKAMRDQEQKKKYAMDNNGYSELDGSKVDNSGYSGLDSSKM</sequence>
<dbReference type="PROSITE" id="PS00216">
    <property type="entry name" value="SUGAR_TRANSPORT_1"/>
    <property type="match status" value="2"/>
</dbReference>
<dbReference type="PANTHER" id="PTHR48020:SF12">
    <property type="entry name" value="PROTON MYO-INOSITOL COTRANSPORTER"/>
    <property type="match status" value="1"/>
</dbReference>
<reference evidence="12" key="1">
    <citation type="submission" date="2025-08" db="UniProtKB">
        <authorList>
            <consortium name="RefSeq"/>
        </authorList>
    </citation>
    <scope>IDENTIFICATION</scope>
    <source>
        <tissue evidence="12">Whole sample</tissue>
    </source>
</reference>
<evidence type="ECO:0000256" key="1">
    <source>
        <dbReference type="ARBA" id="ARBA00004141"/>
    </source>
</evidence>
<dbReference type="SUPFAM" id="SSF103473">
    <property type="entry name" value="MFS general substrate transporter"/>
    <property type="match status" value="1"/>
</dbReference>
<dbReference type="PANTHER" id="PTHR48020">
    <property type="entry name" value="PROTON MYO-INOSITOL COTRANSPORTER"/>
    <property type="match status" value="1"/>
</dbReference>
<dbReference type="InterPro" id="IPR050814">
    <property type="entry name" value="Myo-inositol_Transporter"/>
</dbReference>
<feature type="compositionally biased region" description="Basic and acidic residues" evidence="8">
    <location>
        <begin position="1"/>
        <end position="12"/>
    </location>
</feature>
<feature type="transmembrane region" description="Helical" evidence="9">
    <location>
        <begin position="519"/>
        <end position="540"/>
    </location>
</feature>
<feature type="transmembrane region" description="Helical" evidence="9">
    <location>
        <begin position="44"/>
        <end position="63"/>
    </location>
</feature>
<feature type="transmembrane region" description="Helical" evidence="9">
    <location>
        <begin position="293"/>
        <end position="317"/>
    </location>
</feature>
<evidence type="ECO:0000313" key="11">
    <source>
        <dbReference type="Proteomes" id="UP000694844"/>
    </source>
</evidence>
<dbReference type="InterPro" id="IPR005828">
    <property type="entry name" value="MFS_sugar_transport-like"/>
</dbReference>
<organism evidence="11 12">
    <name type="scientific">Crassostrea virginica</name>
    <name type="common">Eastern oyster</name>
    <dbReference type="NCBI Taxonomy" id="6565"/>
    <lineage>
        <taxon>Eukaryota</taxon>
        <taxon>Metazoa</taxon>
        <taxon>Spiralia</taxon>
        <taxon>Lophotrochozoa</taxon>
        <taxon>Mollusca</taxon>
        <taxon>Bivalvia</taxon>
        <taxon>Autobranchia</taxon>
        <taxon>Pteriomorphia</taxon>
        <taxon>Ostreida</taxon>
        <taxon>Ostreoidea</taxon>
        <taxon>Ostreidae</taxon>
        <taxon>Crassostrea</taxon>
    </lineage>
</organism>
<dbReference type="GO" id="GO:0005366">
    <property type="term" value="F:myo-inositol:proton symporter activity"/>
    <property type="evidence" value="ECO:0007669"/>
    <property type="project" value="TreeGrafter"/>
</dbReference>
<keyword evidence="3 7" id="KW-0813">Transport</keyword>
<evidence type="ECO:0000256" key="6">
    <source>
        <dbReference type="ARBA" id="ARBA00023136"/>
    </source>
</evidence>
<keyword evidence="6 9" id="KW-0472">Membrane</keyword>
<protein>
    <submittedName>
        <fullName evidence="12">Proton myo-inositol cotransporter-like</fullName>
    </submittedName>
</protein>
<dbReference type="RefSeq" id="XP_022297861.1">
    <property type="nucleotide sequence ID" value="XM_022442153.1"/>
</dbReference>
<dbReference type="GeneID" id="111107140"/>
<evidence type="ECO:0000313" key="12">
    <source>
        <dbReference type="RefSeq" id="XP_022297861.1"/>
    </source>
</evidence>